<dbReference type="STRING" id="1386089.N865_14595"/>
<name>W9G6Z8_9MICO</name>
<feature type="signal peptide" evidence="2">
    <location>
        <begin position="1"/>
        <end position="31"/>
    </location>
</feature>
<proteinExistence type="predicted"/>
<keyword evidence="1" id="KW-1133">Transmembrane helix</keyword>
<gene>
    <name evidence="3" type="ORF">N865_14595</name>
</gene>
<feature type="chain" id="PRO_5004920860" evidence="2">
    <location>
        <begin position="32"/>
        <end position="249"/>
    </location>
</feature>
<comment type="caution">
    <text evidence="3">The sequence shown here is derived from an EMBL/GenBank/DDBJ whole genome shotgun (WGS) entry which is preliminary data.</text>
</comment>
<evidence type="ECO:0000313" key="3">
    <source>
        <dbReference type="EMBL" id="EWT00583.1"/>
    </source>
</evidence>
<keyword evidence="4" id="KW-1185">Reference proteome</keyword>
<protein>
    <submittedName>
        <fullName evidence="3">Uncharacterized protein</fullName>
    </submittedName>
</protein>
<dbReference type="eggNOG" id="ENOG50332M6">
    <property type="taxonomic scope" value="Bacteria"/>
</dbReference>
<feature type="transmembrane region" description="Helical" evidence="1">
    <location>
        <begin position="220"/>
        <end position="239"/>
    </location>
</feature>
<dbReference type="PROSITE" id="PS51318">
    <property type="entry name" value="TAT"/>
    <property type="match status" value="1"/>
</dbReference>
<accession>W9G6Z8</accession>
<dbReference type="RefSeq" id="WP_034808065.1">
    <property type="nucleotide sequence ID" value="NZ_AWSA01000039.1"/>
</dbReference>
<dbReference type="NCBIfam" id="NF040672">
    <property type="entry name" value="SCO2322_fam"/>
    <property type="match status" value="1"/>
</dbReference>
<dbReference type="InterPro" id="IPR006311">
    <property type="entry name" value="TAT_signal"/>
</dbReference>
<keyword evidence="1" id="KW-0472">Membrane</keyword>
<keyword evidence="2" id="KW-0732">Signal</keyword>
<dbReference type="Proteomes" id="UP000019489">
    <property type="component" value="Unassembled WGS sequence"/>
</dbReference>
<dbReference type="OrthoDB" id="3530682at2"/>
<evidence type="ECO:0000313" key="4">
    <source>
        <dbReference type="Proteomes" id="UP000019489"/>
    </source>
</evidence>
<sequence length="249" mass="25068">MHITRRVPFRVAFAALLAAAVAALTIAPAQAVAYRYWGFYQLDKGAWAFAQKGPDQTVPTDGSVEGWRFAVGDESSSRLPRAVLTFEALCASTPAQSGSKRVGLVVDFGRPADSADGTTTPPAAKATCAVVPAAATSTDVLRTAGELRMDKGLICAVAGYPATDCGGEVKELSAAAKAADTPIQIAAPAATPTATPSGATSPQAVAATTTAASSSGGTSTAAYVIAGLVLLAILAFVVARSRAAARKPS</sequence>
<keyword evidence="1" id="KW-0812">Transmembrane</keyword>
<evidence type="ECO:0000256" key="1">
    <source>
        <dbReference type="SAM" id="Phobius"/>
    </source>
</evidence>
<reference evidence="3 4" key="1">
    <citation type="submission" date="2013-08" db="EMBL/GenBank/DDBJ databases">
        <title>Intrasporangium oryzae NRRL B-24470.</title>
        <authorList>
            <person name="Liu H."/>
            <person name="Wang G."/>
        </authorList>
    </citation>
    <scope>NUCLEOTIDE SEQUENCE [LARGE SCALE GENOMIC DNA]</scope>
    <source>
        <strain evidence="3 4">NRRL B-24470</strain>
    </source>
</reference>
<dbReference type="EMBL" id="AWSA01000039">
    <property type="protein sequence ID" value="EWT00583.1"/>
    <property type="molecule type" value="Genomic_DNA"/>
</dbReference>
<evidence type="ECO:0000256" key="2">
    <source>
        <dbReference type="SAM" id="SignalP"/>
    </source>
</evidence>
<dbReference type="InterPro" id="IPR047703">
    <property type="entry name" value="SCO2322-like"/>
</dbReference>
<dbReference type="AlphaFoldDB" id="W9G6Z8"/>
<organism evidence="3 4">
    <name type="scientific">Intrasporangium oryzae NRRL B-24470</name>
    <dbReference type="NCBI Taxonomy" id="1386089"/>
    <lineage>
        <taxon>Bacteria</taxon>
        <taxon>Bacillati</taxon>
        <taxon>Actinomycetota</taxon>
        <taxon>Actinomycetes</taxon>
        <taxon>Micrococcales</taxon>
        <taxon>Intrasporangiaceae</taxon>
        <taxon>Intrasporangium</taxon>
    </lineage>
</organism>